<comment type="caution">
    <text evidence="3">The sequence shown here is derived from an EMBL/GenBank/DDBJ whole genome shotgun (WGS) entry which is preliminary data.</text>
</comment>
<dbReference type="Pfam" id="PF00571">
    <property type="entry name" value="CBS"/>
    <property type="match status" value="2"/>
</dbReference>
<dbReference type="InterPro" id="IPR029044">
    <property type="entry name" value="Nucleotide-diphossugar_trans"/>
</dbReference>
<keyword evidence="4" id="KW-1185">Reference proteome</keyword>
<dbReference type="Gene3D" id="3.90.550.10">
    <property type="entry name" value="Spore Coat Polysaccharide Biosynthesis Protein SpsA, Chain A"/>
    <property type="match status" value="1"/>
</dbReference>
<evidence type="ECO:0000313" key="3">
    <source>
        <dbReference type="EMBL" id="MBL0684673.1"/>
    </source>
</evidence>
<dbReference type="SUPFAM" id="SSF54631">
    <property type="entry name" value="CBS-domain pair"/>
    <property type="match status" value="1"/>
</dbReference>
<dbReference type="SMART" id="SM00116">
    <property type="entry name" value="CBS"/>
    <property type="match status" value="2"/>
</dbReference>
<evidence type="ECO:0000313" key="4">
    <source>
        <dbReference type="Proteomes" id="UP000651057"/>
    </source>
</evidence>
<proteinExistence type="predicted"/>
<dbReference type="EMBL" id="JAERQJ010000005">
    <property type="protein sequence ID" value="MBL0684673.1"/>
    <property type="molecule type" value="Genomic_DNA"/>
</dbReference>
<organism evidence="3 4">
    <name type="scientific">Aquimarina mytili</name>
    <dbReference type="NCBI Taxonomy" id="874423"/>
    <lineage>
        <taxon>Bacteria</taxon>
        <taxon>Pseudomonadati</taxon>
        <taxon>Bacteroidota</taxon>
        <taxon>Flavobacteriia</taxon>
        <taxon>Flavobacteriales</taxon>
        <taxon>Flavobacteriaceae</taxon>
        <taxon>Aquimarina</taxon>
    </lineage>
</organism>
<dbReference type="PROSITE" id="PS51371">
    <property type="entry name" value="CBS"/>
    <property type="match status" value="1"/>
</dbReference>
<dbReference type="InterPro" id="IPR046342">
    <property type="entry name" value="CBS_dom_sf"/>
</dbReference>
<dbReference type="AlphaFoldDB" id="A0A937DBJ2"/>
<dbReference type="Pfam" id="PF00483">
    <property type="entry name" value="NTP_transferase"/>
    <property type="match status" value="1"/>
</dbReference>
<dbReference type="InterPro" id="IPR000644">
    <property type="entry name" value="CBS_dom"/>
</dbReference>
<dbReference type="InterPro" id="IPR050486">
    <property type="entry name" value="Mannose-1P_guanyltransferase"/>
</dbReference>
<gene>
    <name evidence="3" type="ORF">JJQ60_14170</name>
</gene>
<evidence type="ECO:0000259" key="2">
    <source>
        <dbReference type="PROSITE" id="PS51371"/>
    </source>
</evidence>
<reference evidence="3" key="1">
    <citation type="submission" date="2021-01" db="EMBL/GenBank/DDBJ databases">
        <authorList>
            <person name="Zhong Y.L."/>
        </authorList>
    </citation>
    <scope>NUCLEOTIDE SEQUENCE</scope>
    <source>
        <strain evidence="3">KCTC 23302</strain>
    </source>
</reference>
<dbReference type="Proteomes" id="UP000651057">
    <property type="component" value="Unassembled WGS sequence"/>
</dbReference>
<dbReference type="Gene3D" id="3.10.580.10">
    <property type="entry name" value="CBS-domain"/>
    <property type="match status" value="1"/>
</dbReference>
<protein>
    <submittedName>
        <fullName evidence="3">Nucleotidyltransferase family protein</fullName>
    </submittedName>
</protein>
<feature type="domain" description="CBS" evidence="2">
    <location>
        <begin position="1"/>
        <end position="58"/>
    </location>
</feature>
<dbReference type="SUPFAM" id="SSF53448">
    <property type="entry name" value="Nucleotide-diphospho-sugar transferases"/>
    <property type="match status" value="1"/>
</dbReference>
<dbReference type="InterPro" id="IPR005835">
    <property type="entry name" value="NTP_transferase_dom"/>
</dbReference>
<sequence length="342" mass="39715">MKEKLIIKYNEHLPFEELVNILDKTGQGFLAFVNDNEELVGIITDGDIRRAIINKVTVLDRIINKDPIKVAENFDQKKVINQLRMLHRRHMPIINKKNQLIDIITLDDYEYNFKPNYVVIMAGGLGSRLGDLTKATPKPMLKVNDKPILERIVNNFLKHKFNNFVFCVNYKSEIIENYFKDGSEFGINIKYVKESKRLGTAGALSLINFDLEDDFIVANGDVITDLDYSGLLKFHKENNSPATMCIKRFTYQIPYAIVQKDDKKNLIGLKEKPDYHYHINTGTYVLSKEILNRIPKDTFYDMPSLFEELMDSKNPPKTFEMGEYWLDIGQPKDYKKAQDEIN</sequence>
<accession>A0A937DBJ2</accession>
<dbReference type="RefSeq" id="WP_201921348.1">
    <property type="nucleotide sequence ID" value="NZ_BAABAX010000031.1"/>
</dbReference>
<dbReference type="PANTHER" id="PTHR22572">
    <property type="entry name" value="SUGAR-1-PHOSPHATE GUANYL TRANSFERASE"/>
    <property type="match status" value="1"/>
</dbReference>
<name>A0A937DBJ2_9FLAO</name>
<keyword evidence="1" id="KW-0129">CBS domain</keyword>
<evidence type="ECO:0000256" key="1">
    <source>
        <dbReference type="PROSITE-ProRule" id="PRU00703"/>
    </source>
</evidence>
<dbReference type="CDD" id="cd06426">
    <property type="entry name" value="NTP_transferase_like_2"/>
    <property type="match status" value="1"/>
</dbReference>